<reference evidence="1 2" key="1">
    <citation type="submission" date="2021-06" db="EMBL/GenBank/DDBJ databases">
        <authorList>
            <person name="Kallberg Y."/>
            <person name="Tangrot J."/>
            <person name="Rosling A."/>
        </authorList>
    </citation>
    <scope>NUCLEOTIDE SEQUENCE [LARGE SCALE GENOMIC DNA]</scope>
    <source>
        <strain evidence="1 2">120-4 pot B 10/14</strain>
    </source>
</reference>
<dbReference type="EMBL" id="CAJVQB010044275">
    <property type="protein sequence ID" value="CAG8831775.1"/>
    <property type="molecule type" value="Genomic_DNA"/>
</dbReference>
<evidence type="ECO:0000313" key="1">
    <source>
        <dbReference type="EMBL" id="CAG8831775.1"/>
    </source>
</evidence>
<accession>A0ABN7WHA9</accession>
<sequence>MSFDNVNVNGFDDRQETVLGDLWILDIATNPYQWSTGNISNLNGLALGLHTATLVDDYMIIAF</sequence>
<organism evidence="1 2">
    <name type="scientific">Gigaspora margarita</name>
    <dbReference type="NCBI Taxonomy" id="4874"/>
    <lineage>
        <taxon>Eukaryota</taxon>
        <taxon>Fungi</taxon>
        <taxon>Fungi incertae sedis</taxon>
        <taxon>Mucoromycota</taxon>
        <taxon>Glomeromycotina</taxon>
        <taxon>Glomeromycetes</taxon>
        <taxon>Diversisporales</taxon>
        <taxon>Gigasporaceae</taxon>
        <taxon>Gigaspora</taxon>
    </lineage>
</organism>
<feature type="non-terminal residue" evidence="1">
    <location>
        <position position="63"/>
    </location>
</feature>
<gene>
    <name evidence="1" type="ORF">GMARGA_LOCUS30781</name>
</gene>
<protein>
    <submittedName>
        <fullName evidence="1">33524_t:CDS:1</fullName>
    </submittedName>
</protein>
<proteinExistence type="predicted"/>
<comment type="caution">
    <text evidence="1">The sequence shown here is derived from an EMBL/GenBank/DDBJ whole genome shotgun (WGS) entry which is preliminary data.</text>
</comment>
<keyword evidence="2" id="KW-1185">Reference proteome</keyword>
<dbReference type="Proteomes" id="UP000789901">
    <property type="component" value="Unassembled WGS sequence"/>
</dbReference>
<evidence type="ECO:0000313" key="2">
    <source>
        <dbReference type="Proteomes" id="UP000789901"/>
    </source>
</evidence>
<name>A0ABN7WHA9_GIGMA</name>